<keyword evidence="2" id="KW-1185">Reference proteome</keyword>
<proteinExistence type="predicted"/>
<evidence type="ECO:0000313" key="2">
    <source>
        <dbReference type="Proteomes" id="UP000248961"/>
    </source>
</evidence>
<dbReference type="OrthoDB" id="4451227at2759"/>
<reference evidence="1 2" key="1">
    <citation type="submission" date="2018-02" db="EMBL/GenBank/DDBJ databases">
        <title>The genomes of Aspergillus section Nigri reveals drivers in fungal speciation.</title>
        <authorList>
            <consortium name="DOE Joint Genome Institute"/>
            <person name="Vesth T.C."/>
            <person name="Nybo J."/>
            <person name="Theobald S."/>
            <person name="Brandl J."/>
            <person name="Frisvad J.C."/>
            <person name="Nielsen K.F."/>
            <person name="Lyhne E.K."/>
            <person name="Kogle M.E."/>
            <person name="Kuo A."/>
            <person name="Riley R."/>
            <person name="Clum A."/>
            <person name="Nolan M."/>
            <person name="Lipzen A."/>
            <person name="Salamov A."/>
            <person name="Henrissat B."/>
            <person name="Wiebenga A."/>
            <person name="De vries R.P."/>
            <person name="Grigoriev I.V."/>
            <person name="Mortensen U.H."/>
            <person name="Andersen M.R."/>
            <person name="Baker S.E."/>
        </authorList>
    </citation>
    <scope>NUCLEOTIDE SEQUENCE [LARGE SCALE GENOMIC DNA]</scope>
    <source>
        <strain evidence="1 2">CBS 101889</strain>
    </source>
</reference>
<dbReference type="VEuPathDB" id="FungiDB:BO97DRAFT_421157"/>
<dbReference type="EMBL" id="KZ824270">
    <property type="protein sequence ID" value="RAL15909.1"/>
    <property type="molecule type" value="Genomic_DNA"/>
</dbReference>
<dbReference type="GeneID" id="37200992"/>
<dbReference type="RefSeq" id="XP_025555063.1">
    <property type="nucleotide sequence ID" value="XM_025696703.1"/>
</dbReference>
<dbReference type="AlphaFoldDB" id="A0A395I7W8"/>
<sequence length="163" mass="18956">MAFSSRVAVRGILHARPPLKRLQRQLSVLRVRCLFFISYYINAEQSIIVNGVTCLRLNVLSKWACEKFLSVELERLPSEQDDLDRRAREANLQVLMERTLHSPPSQQRTRVAFGIVAIGRYSCFHKLEEGCQRESIMVEDIRVFHMSKQARSIAYILQNHVKE</sequence>
<organism evidence="1 2">
    <name type="scientific">Aspergillus homomorphus (strain CBS 101889)</name>
    <dbReference type="NCBI Taxonomy" id="1450537"/>
    <lineage>
        <taxon>Eukaryota</taxon>
        <taxon>Fungi</taxon>
        <taxon>Dikarya</taxon>
        <taxon>Ascomycota</taxon>
        <taxon>Pezizomycotina</taxon>
        <taxon>Eurotiomycetes</taxon>
        <taxon>Eurotiomycetidae</taxon>
        <taxon>Eurotiales</taxon>
        <taxon>Aspergillaceae</taxon>
        <taxon>Aspergillus</taxon>
        <taxon>Aspergillus subgen. Circumdati</taxon>
    </lineage>
</organism>
<protein>
    <submittedName>
        <fullName evidence="1">Uncharacterized protein</fullName>
    </submittedName>
</protein>
<gene>
    <name evidence="1" type="ORF">BO97DRAFT_421157</name>
</gene>
<dbReference type="Proteomes" id="UP000248961">
    <property type="component" value="Unassembled WGS sequence"/>
</dbReference>
<accession>A0A395I7W8</accession>
<name>A0A395I7W8_ASPHC</name>
<evidence type="ECO:0000313" key="1">
    <source>
        <dbReference type="EMBL" id="RAL15909.1"/>
    </source>
</evidence>